<evidence type="ECO:0000313" key="6">
    <source>
        <dbReference type="Proteomes" id="UP000009144"/>
    </source>
</evidence>
<dbReference type="GO" id="GO:0000976">
    <property type="term" value="F:transcription cis-regulatory region binding"/>
    <property type="evidence" value="ECO:0007669"/>
    <property type="project" value="TreeGrafter"/>
</dbReference>
<dbReference type="Proteomes" id="UP000009144">
    <property type="component" value="Chromosome"/>
</dbReference>
<gene>
    <name evidence="5" type="ordered locus">Q7A_521</name>
</gene>
<dbReference type="OrthoDB" id="9771171at2"/>
<evidence type="ECO:0000256" key="4">
    <source>
        <dbReference type="ARBA" id="ARBA00023163"/>
    </source>
</evidence>
<dbReference type="AlphaFoldDB" id="I1XG48"/>
<evidence type="ECO:0000313" key="5">
    <source>
        <dbReference type="EMBL" id="AFI83367.1"/>
    </source>
</evidence>
<dbReference type="Gene3D" id="3.40.190.290">
    <property type="match status" value="1"/>
</dbReference>
<protein>
    <submittedName>
        <fullName evidence="5">RuBisCO operon transcriptional regulator CbbR</fullName>
    </submittedName>
</protein>
<keyword evidence="3" id="KW-0238">DNA-binding</keyword>
<accession>I1XG48</accession>
<organism evidence="5 6">
    <name type="scientific">Methylophaga nitratireducenticrescens</name>
    <dbReference type="NCBI Taxonomy" id="754476"/>
    <lineage>
        <taxon>Bacteria</taxon>
        <taxon>Pseudomonadati</taxon>
        <taxon>Pseudomonadota</taxon>
        <taxon>Gammaproteobacteria</taxon>
        <taxon>Thiotrichales</taxon>
        <taxon>Piscirickettsiaceae</taxon>
        <taxon>Methylophaga</taxon>
    </lineage>
</organism>
<dbReference type="PANTHER" id="PTHR30126:SF5">
    <property type="entry name" value="HTH-TYPE TRANSCRIPTIONAL ACTIVATOR CMPR"/>
    <property type="match status" value="1"/>
</dbReference>
<dbReference type="RefSeq" id="WP_014705742.1">
    <property type="nucleotide sequence ID" value="NC_017857.3"/>
</dbReference>
<keyword evidence="6" id="KW-1185">Reference proteome</keyword>
<reference evidence="5 6" key="2">
    <citation type="journal article" date="2013" name="Int. J. Syst. Evol. Microbiol.">
        <title>Methylophaga nitratireducenticrescens sp. nov. and Methylophaga frappieri sp. nov., isolated from the biofilm of the methanol-fed denitrification system treating the seawater at the Montreal Biodome.</title>
        <authorList>
            <person name="Villeneuve C."/>
            <person name="Martineau C."/>
            <person name="Mauffrey F."/>
            <person name="Villemur R."/>
        </authorList>
    </citation>
    <scope>NUCLEOTIDE SEQUENCE [LARGE SCALE GENOMIC DNA]</scope>
    <source>
        <strain evidence="5 6">JAM1</strain>
    </source>
</reference>
<dbReference type="KEGG" id="mej:Q7A_521"/>
<dbReference type="EMBL" id="CP003390">
    <property type="protein sequence ID" value="AFI83367.1"/>
    <property type="molecule type" value="Genomic_DNA"/>
</dbReference>
<reference evidence="5 6" key="1">
    <citation type="journal article" date="2012" name="J. Bacteriol.">
        <title>Complete genome sequences of Methylophaga sp. strain JAM1 and Methylophaga sp. strain JAM7.</title>
        <authorList>
            <person name="Villeneuve C."/>
            <person name="Martineau C."/>
            <person name="Mauffrey F."/>
            <person name="Villemur R."/>
        </authorList>
    </citation>
    <scope>NUCLEOTIDE SEQUENCE [LARGE SCALE GENOMIC DNA]</scope>
    <source>
        <strain evidence="5 6">JAM1</strain>
    </source>
</reference>
<proteinExistence type="inferred from homology"/>
<dbReference type="InterPro" id="IPR036390">
    <property type="entry name" value="WH_DNA-bd_sf"/>
</dbReference>
<dbReference type="HOGENOM" id="CLU_039613_6_1_6"/>
<dbReference type="CDD" id="cd08419">
    <property type="entry name" value="PBP2_CbbR_RubisCO_like"/>
    <property type="match status" value="1"/>
</dbReference>
<dbReference type="InterPro" id="IPR000847">
    <property type="entry name" value="LysR_HTH_N"/>
</dbReference>
<dbReference type="InterPro" id="IPR005119">
    <property type="entry name" value="LysR_subst-bd"/>
</dbReference>
<sequence length="316" mass="35305">MLHASLQQLRLFEAVARLKSITRAAEEKHLTQPAVSIQMKKLEESVGMPLFESVGRQLHLTVAGNELYDACRDVLQRLADLDAALADLQGEVAGPVNLVVVSSAKYFLPYLLGNFIARYPKVEPRLQVTNRARLLERLDANEDHLYIMGQVPDDLPVVEYPFLENVLVIVARPDQPLAKQKNISLKTISEQRLIGREPGSGTRKAVEELFAKSGLKVSPYMELGGADEIKHGVMAGLGLAVLSLHSLRLELAAKKLVVLDVENFPLRRRWYAVHRQGKRLSLAAQTFLEYLQQEGEQEIEHLLTHDASILTDNPDV</sequence>
<dbReference type="PRINTS" id="PR00039">
    <property type="entry name" value="HTHLYSR"/>
</dbReference>
<dbReference type="PANTHER" id="PTHR30126">
    <property type="entry name" value="HTH-TYPE TRANSCRIPTIONAL REGULATOR"/>
    <property type="match status" value="1"/>
</dbReference>
<dbReference type="Pfam" id="PF03466">
    <property type="entry name" value="LysR_substrate"/>
    <property type="match status" value="1"/>
</dbReference>
<dbReference type="InterPro" id="IPR036388">
    <property type="entry name" value="WH-like_DNA-bd_sf"/>
</dbReference>
<dbReference type="SUPFAM" id="SSF46785">
    <property type="entry name" value="Winged helix' DNA-binding domain"/>
    <property type="match status" value="1"/>
</dbReference>
<dbReference type="PROSITE" id="PS50931">
    <property type="entry name" value="HTH_LYSR"/>
    <property type="match status" value="1"/>
</dbReference>
<keyword evidence="4" id="KW-0804">Transcription</keyword>
<dbReference type="FunFam" id="1.10.10.10:FF:000001">
    <property type="entry name" value="LysR family transcriptional regulator"/>
    <property type="match status" value="1"/>
</dbReference>
<dbReference type="Gene3D" id="1.10.10.10">
    <property type="entry name" value="Winged helix-like DNA-binding domain superfamily/Winged helix DNA-binding domain"/>
    <property type="match status" value="1"/>
</dbReference>
<evidence type="ECO:0000256" key="2">
    <source>
        <dbReference type="ARBA" id="ARBA00023015"/>
    </source>
</evidence>
<dbReference type="Pfam" id="PF00126">
    <property type="entry name" value="HTH_1"/>
    <property type="match status" value="1"/>
</dbReference>
<name>I1XG48_METNJ</name>
<dbReference type="STRING" id="754476.Q7A_521"/>
<evidence type="ECO:0000256" key="1">
    <source>
        <dbReference type="ARBA" id="ARBA00009437"/>
    </source>
</evidence>
<comment type="similarity">
    <text evidence="1">Belongs to the LysR transcriptional regulatory family.</text>
</comment>
<dbReference type="eggNOG" id="COG0583">
    <property type="taxonomic scope" value="Bacteria"/>
</dbReference>
<dbReference type="SUPFAM" id="SSF53850">
    <property type="entry name" value="Periplasmic binding protein-like II"/>
    <property type="match status" value="1"/>
</dbReference>
<evidence type="ECO:0000256" key="3">
    <source>
        <dbReference type="ARBA" id="ARBA00023125"/>
    </source>
</evidence>
<keyword evidence="2" id="KW-0805">Transcription regulation</keyword>
<dbReference type="PATRIC" id="fig|754476.3.peg.512"/>
<dbReference type="GO" id="GO:0003700">
    <property type="term" value="F:DNA-binding transcription factor activity"/>
    <property type="evidence" value="ECO:0007669"/>
    <property type="project" value="InterPro"/>
</dbReference>
<dbReference type="eggNOG" id="COG0226">
    <property type="taxonomic scope" value="Bacteria"/>
</dbReference>